<dbReference type="SUPFAM" id="SSF56112">
    <property type="entry name" value="Protein kinase-like (PK-like)"/>
    <property type="match status" value="1"/>
</dbReference>
<evidence type="ECO:0000256" key="3">
    <source>
        <dbReference type="ARBA" id="ARBA00022741"/>
    </source>
</evidence>
<evidence type="ECO:0000259" key="8">
    <source>
        <dbReference type="PROSITE" id="PS50011"/>
    </source>
</evidence>
<gene>
    <name evidence="9" type="ORF">C8A04DRAFT_25623</name>
</gene>
<proteinExistence type="inferred from homology"/>
<evidence type="ECO:0000256" key="6">
    <source>
        <dbReference type="PROSITE-ProRule" id="PRU10141"/>
    </source>
</evidence>
<evidence type="ECO:0000256" key="4">
    <source>
        <dbReference type="ARBA" id="ARBA00022777"/>
    </source>
</evidence>
<dbReference type="SMART" id="SM00220">
    <property type="entry name" value="S_TKc"/>
    <property type="match status" value="1"/>
</dbReference>
<dbReference type="RefSeq" id="XP_062640068.1">
    <property type="nucleotide sequence ID" value="XM_062779633.1"/>
</dbReference>
<comment type="similarity">
    <text evidence="7">Belongs to the protein kinase superfamily.</text>
</comment>
<dbReference type="EMBL" id="MU853560">
    <property type="protein sequence ID" value="KAK4146697.1"/>
    <property type="molecule type" value="Genomic_DNA"/>
</dbReference>
<sequence>MSSLLRWASRFYPRTRLAPKSFPSHGYQAIPSDYKLEEETLPDYLPERFYPVRIGEVLNSRYQVVGKLGYGVTSTVWLARDLDKHNHVAIKVSIRSAALGNLVHHERNVYQRIDTGPRHHPGRAAIRSLLDVFQLDGPDGQHECLVHPPLWESVRTFLTRNPIGRLPSPVLAIVLLRVFQALDYLHNECKIIHTDIKPDNIMFGFEEESCLEDFEQAELTNPSPRKEVDGRFIYLSRQVDQPKGVGAPVLCDFGAAVFGDSVHHDDVQPDRYRCPEVILGVPWHSQIDIWNVGCLVWDLFEGGRLFSGTDPEVGTYRGRAHLAEMIALLGPPGLELINRGRLKWKFFTGAGNWKAGIDPYPRTSLEKLETNLEGTDKTMFLDLMVNMLQWAPEDRALPQELVNDPWIAKELA</sequence>
<evidence type="ECO:0000256" key="1">
    <source>
        <dbReference type="ARBA" id="ARBA00022527"/>
    </source>
</evidence>
<keyword evidence="10" id="KW-1185">Reference proteome</keyword>
<comment type="caution">
    <text evidence="9">The sequence shown here is derived from an EMBL/GenBank/DDBJ whole genome shotgun (WGS) entry which is preliminary data.</text>
</comment>
<protein>
    <submittedName>
        <fullName evidence="9">Serine/threonine-protein kinase</fullName>
    </submittedName>
</protein>
<evidence type="ECO:0000256" key="5">
    <source>
        <dbReference type="ARBA" id="ARBA00022840"/>
    </source>
</evidence>
<keyword evidence="1 7" id="KW-0723">Serine/threonine-protein kinase</keyword>
<dbReference type="Gene3D" id="1.10.510.10">
    <property type="entry name" value="Transferase(Phosphotransferase) domain 1"/>
    <property type="match status" value="1"/>
</dbReference>
<dbReference type="PROSITE" id="PS50011">
    <property type="entry name" value="PROTEIN_KINASE_DOM"/>
    <property type="match status" value="1"/>
</dbReference>
<dbReference type="Gene3D" id="3.30.200.20">
    <property type="entry name" value="Phosphorylase Kinase, domain 1"/>
    <property type="match status" value="1"/>
</dbReference>
<dbReference type="GO" id="GO:0043484">
    <property type="term" value="P:regulation of RNA splicing"/>
    <property type="evidence" value="ECO:0007669"/>
    <property type="project" value="TreeGrafter"/>
</dbReference>
<feature type="domain" description="Protein kinase" evidence="8">
    <location>
        <begin position="62"/>
        <end position="407"/>
    </location>
</feature>
<accession>A0AAN6V8I5</accession>
<dbReference type="PANTHER" id="PTHR45646">
    <property type="entry name" value="SERINE/THREONINE-PROTEIN KINASE DOA-RELATED"/>
    <property type="match status" value="1"/>
</dbReference>
<feature type="binding site" evidence="6">
    <location>
        <position position="91"/>
    </location>
    <ligand>
        <name>ATP</name>
        <dbReference type="ChEBI" id="CHEBI:30616"/>
    </ligand>
</feature>
<keyword evidence="4 9" id="KW-0418">Kinase</keyword>
<reference evidence="9" key="1">
    <citation type="journal article" date="2023" name="Mol. Phylogenet. Evol.">
        <title>Genome-scale phylogeny and comparative genomics of the fungal order Sordariales.</title>
        <authorList>
            <person name="Hensen N."/>
            <person name="Bonometti L."/>
            <person name="Westerberg I."/>
            <person name="Brannstrom I.O."/>
            <person name="Guillou S."/>
            <person name="Cros-Aarteil S."/>
            <person name="Calhoun S."/>
            <person name="Haridas S."/>
            <person name="Kuo A."/>
            <person name="Mondo S."/>
            <person name="Pangilinan J."/>
            <person name="Riley R."/>
            <person name="LaButti K."/>
            <person name="Andreopoulos B."/>
            <person name="Lipzen A."/>
            <person name="Chen C."/>
            <person name="Yan M."/>
            <person name="Daum C."/>
            <person name="Ng V."/>
            <person name="Clum A."/>
            <person name="Steindorff A."/>
            <person name="Ohm R.A."/>
            <person name="Martin F."/>
            <person name="Silar P."/>
            <person name="Natvig D.O."/>
            <person name="Lalanne C."/>
            <person name="Gautier V."/>
            <person name="Ament-Velasquez S.L."/>
            <person name="Kruys A."/>
            <person name="Hutchinson M.I."/>
            <person name="Powell A.J."/>
            <person name="Barry K."/>
            <person name="Miller A.N."/>
            <person name="Grigoriev I.V."/>
            <person name="Debuchy R."/>
            <person name="Gladieux P."/>
            <person name="Hiltunen Thoren M."/>
            <person name="Johannesson H."/>
        </authorList>
    </citation>
    <scope>NUCLEOTIDE SEQUENCE</scope>
    <source>
        <strain evidence="9">CBS 141.50</strain>
    </source>
</reference>
<dbReference type="InterPro" id="IPR011009">
    <property type="entry name" value="Kinase-like_dom_sf"/>
</dbReference>
<dbReference type="Proteomes" id="UP001302676">
    <property type="component" value="Unassembled WGS sequence"/>
</dbReference>
<keyword evidence="3 6" id="KW-0547">Nucleotide-binding</keyword>
<dbReference type="PANTHER" id="PTHR45646:SF11">
    <property type="entry name" value="SERINE_THREONINE-PROTEIN KINASE DOA"/>
    <property type="match status" value="1"/>
</dbReference>
<evidence type="ECO:0000256" key="2">
    <source>
        <dbReference type="ARBA" id="ARBA00022679"/>
    </source>
</evidence>
<dbReference type="PROSITE" id="PS00108">
    <property type="entry name" value="PROTEIN_KINASE_ST"/>
    <property type="match status" value="1"/>
</dbReference>
<evidence type="ECO:0000313" key="9">
    <source>
        <dbReference type="EMBL" id="KAK4146697.1"/>
    </source>
</evidence>
<dbReference type="PROSITE" id="PS00107">
    <property type="entry name" value="PROTEIN_KINASE_ATP"/>
    <property type="match status" value="1"/>
</dbReference>
<dbReference type="GO" id="GO:0004674">
    <property type="term" value="F:protein serine/threonine kinase activity"/>
    <property type="evidence" value="ECO:0007669"/>
    <property type="project" value="UniProtKB-KW"/>
</dbReference>
<organism evidence="9 10">
    <name type="scientific">Dichotomopilus funicola</name>
    <dbReference type="NCBI Taxonomy" id="1934379"/>
    <lineage>
        <taxon>Eukaryota</taxon>
        <taxon>Fungi</taxon>
        <taxon>Dikarya</taxon>
        <taxon>Ascomycota</taxon>
        <taxon>Pezizomycotina</taxon>
        <taxon>Sordariomycetes</taxon>
        <taxon>Sordariomycetidae</taxon>
        <taxon>Sordariales</taxon>
        <taxon>Chaetomiaceae</taxon>
        <taxon>Dichotomopilus</taxon>
    </lineage>
</organism>
<evidence type="ECO:0000256" key="7">
    <source>
        <dbReference type="RuleBase" id="RU000304"/>
    </source>
</evidence>
<dbReference type="InterPro" id="IPR000719">
    <property type="entry name" value="Prot_kinase_dom"/>
</dbReference>
<dbReference type="InterPro" id="IPR051175">
    <property type="entry name" value="CLK_kinases"/>
</dbReference>
<dbReference type="InterPro" id="IPR017441">
    <property type="entry name" value="Protein_kinase_ATP_BS"/>
</dbReference>
<evidence type="ECO:0000313" key="10">
    <source>
        <dbReference type="Proteomes" id="UP001302676"/>
    </source>
</evidence>
<reference evidence="9" key="2">
    <citation type="submission" date="2023-05" db="EMBL/GenBank/DDBJ databases">
        <authorList>
            <consortium name="Lawrence Berkeley National Laboratory"/>
            <person name="Steindorff A."/>
            <person name="Hensen N."/>
            <person name="Bonometti L."/>
            <person name="Westerberg I."/>
            <person name="Brannstrom I.O."/>
            <person name="Guillou S."/>
            <person name="Cros-Aarteil S."/>
            <person name="Calhoun S."/>
            <person name="Haridas S."/>
            <person name="Kuo A."/>
            <person name="Mondo S."/>
            <person name="Pangilinan J."/>
            <person name="Riley R."/>
            <person name="Labutti K."/>
            <person name="Andreopoulos B."/>
            <person name="Lipzen A."/>
            <person name="Chen C."/>
            <person name="Yanf M."/>
            <person name="Daum C."/>
            <person name="Ng V."/>
            <person name="Clum A."/>
            <person name="Ohm R."/>
            <person name="Martin F."/>
            <person name="Silar P."/>
            <person name="Natvig D."/>
            <person name="Lalanne C."/>
            <person name="Gautier V."/>
            <person name="Ament-Velasquez S.L."/>
            <person name="Kruys A."/>
            <person name="Hutchinson M.I."/>
            <person name="Powell A.J."/>
            <person name="Barry K."/>
            <person name="Miller A.N."/>
            <person name="Grigoriev I.V."/>
            <person name="Debuchy R."/>
            <person name="Gladieux P."/>
            <person name="Thoren M.H."/>
            <person name="Johannesson H."/>
        </authorList>
    </citation>
    <scope>NUCLEOTIDE SEQUENCE</scope>
    <source>
        <strain evidence="9">CBS 141.50</strain>
    </source>
</reference>
<dbReference type="InterPro" id="IPR008271">
    <property type="entry name" value="Ser/Thr_kinase_AS"/>
</dbReference>
<name>A0AAN6V8I5_9PEZI</name>
<keyword evidence="2" id="KW-0808">Transferase</keyword>
<dbReference type="GO" id="GO:0005524">
    <property type="term" value="F:ATP binding"/>
    <property type="evidence" value="ECO:0007669"/>
    <property type="project" value="UniProtKB-UniRule"/>
</dbReference>
<keyword evidence="5 6" id="KW-0067">ATP-binding</keyword>
<dbReference type="Pfam" id="PF00069">
    <property type="entry name" value="Pkinase"/>
    <property type="match status" value="2"/>
</dbReference>
<dbReference type="GO" id="GO:0005634">
    <property type="term" value="C:nucleus"/>
    <property type="evidence" value="ECO:0007669"/>
    <property type="project" value="TreeGrafter"/>
</dbReference>
<dbReference type="GeneID" id="87816246"/>
<dbReference type="AlphaFoldDB" id="A0AAN6V8I5"/>